<organism evidence="1 2">
    <name type="scientific">Aphis craccivora</name>
    <name type="common">Cowpea aphid</name>
    <dbReference type="NCBI Taxonomy" id="307492"/>
    <lineage>
        <taxon>Eukaryota</taxon>
        <taxon>Metazoa</taxon>
        <taxon>Ecdysozoa</taxon>
        <taxon>Arthropoda</taxon>
        <taxon>Hexapoda</taxon>
        <taxon>Insecta</taxon>
        <taxon>Pterygota</taxon>
        <taxon>Neoptera</taxon>
        <taxon>Paraneoptera</taxon>
        <taxon>Hemiptera</taxon>
        <taxon>Sternorrhyncha</taxon>
        <taxon>Aphidomorpha</taxon>
        <taxon>Aphidoidea</taxon>
        <taxon>Aphididae</taxon>
        <taxon>Aphidini</taxon>
        <taxon>Aphis</taxon>
        <taxon>Aphis</taxon>
    </lineage>
</organism>
<name>A0A6G0Y938_APHCR</name>
<dbReference type="EMBL" id="VUJU01005338">
    <property type="protein sequence ID" value="KAF0751562.1"/>
    <property type="molecule type" value="Genomic_DNA"/>
</dbReference>
<reference evidence="1 2" key="1">
    <citation type="submission" date="2019-08" db="EMBL/GenBank/DDBJ databases">
        <title>Whole genome of Aphis craccivora.</title>
        <authorList>
            <person name="Voronova N.V."/>
            <person name="Shulinski R.S."/>
            <person name="Bandarenka Y.V."/>
            <person name="Zhorov D.G."/>
            <person name="Warner D."/>
        </authorList>
    </citation>
    <scope>NUCLEOTIDE SEQUENCE [LARGE SCALE GENOMIC DNA]</scope>
    <source>
        <strain evidence="1">180601</strain>
        <tissue evidence="1">Whole Body</tissue>
    </source>
</reference>
<accession>A0A6G0Y938</accession>
<dbReference type="Proteomes" id="UP000478052">
    <property type="component" value="Unassembled WGS sequence"/>
</dbReference>
<gene>
    <name evidence="1" type="ORF">FWK35_00027856</name>
</gene>
<protein>
    <submittedName>
        <fullName evidence="1">Uncharacterized protein</fullName>
    </submittedName>
</protein>
<keyword evidence="2" id="KW-1185">Reference proteome</keyword>
<dbReference type="AlphaFoldDB" id="A0A6G0Y938"/>
<proteinExistence type="predicted"/>
<comment type="caution">
    <text evidence="1">The sequence shown here is derived from an EMBL/GenBank/DDBJ whole genome shotgun (WGS) entry which is preliminary data.</text>
</comment>
<sequence>MQFLRDTSIMFSRKFSYFSYHMPIITTIPIEQNDSQSLLQ</sequence>
<evidence type="ECO:0000313" key="2">
    <source>
        <dbReference type="Proteomes" id="UP000478052"/>
    </source>
</evidence>
<evidence type="ECO:0000313" key="1">
    <source>
        <dbReference type="EMBL" id="KAF0751562.1"/>
    </source>
</evidence>